<dbReference type="GeneID" id="26907193"/>
<dbReference type="Proteomes" id="UP000037923">
    <property type="component" value="Unassembled WGS sequence"/>
</dbReference>
<feature type="compositionally biased region" description="Acidic residues" evidence="1">
    <location>
        <begin position="565"/>
        <end position="574"/>
    </location>
</feature>
<feature type="region of interest" description="Disordered" evidence="1">
    <location>
        <begin position="1145"/>
        <end position="1173"/>
    </location>
</feature>
<protein>
    <submittedName>
        <fullName evidence="2">Uncharacterized protein</fullName>
    </submittedName>
</protein>
<reference evidence="2 3" key="1">
    <citation type="submission" date="2015-07" db="EMBL/GenBank/DDBJ databases">
        <title>High-quality genome of monoxenous trypanosomatid Leptomonas pyrrhocoris.</title>
        <authorList>
            <person name="Flegontov P."/>
            <person name="Butenko A."/>
            <person name="Firsov S."/>
            <person name="Vlcek C."/>
            <person name="Logacheva M.D."/>
            <person name="Field M."/>
            <person name="Filatov D."/>
            <person name="Flegontova O."/>
            <person name="Gerasimov E."/>
            <person name="Jackson A.P."/>
            <person name="Kelly S."/>
            <person name="Opperdoes F."/>
            <person name="O'Reilly A."/>
            <person name="Votypka J."/>
            <person name="Yurchenko V."/>
            <person name="Lukes J."/>
        </authorList>
    </citation>
    <scope>NUCLEOTIDE SEQUENCE [LARGE SCALE GENOMIC DNA]</scope>
    <source>
        <strain evidence="2">H10</strain>
    </source>
</reference>
<feature type="compositionally biased region" description="Low complexity" evidence="1">
    <location>
        <begin position="1154"/>
        <end position="1163"/>
    </location>
</feature>
<feature type="region of interest" description="Disordered" evidence="1">
    <location>
        <begin position="1576"/>
        <end position="1595"/>
    </location>
</feature>
<feature type="compositionally biased region" description="Low complexity" evidence="1">
    <location>
        <begin position="1049"/>
        <end position="1060"/>
    </location>
</feature>
<comment type="caution">
    <text evidence="2">The sequence shown here is derived from an EMBL/GenBank/DDBJ whole genome shotgun (WGS) entry which is preliminary data.</text>
</comment>
<dbReference type="VEuPathDB" id="TriTrypDB:LpyrH10_16_0890"/>
<feature type="compositionally biased region" description="Low complexity" evidence="1">
    <location>
        <begin position="714"/>
        <end position="724"/>
    </location>
</feature>
<feature type="region of interest" description="Disordered" evidence="1">
    <location>
        <begin position="973"/>
        <end position="1082"/>
    </location>
</feature>
<feature type="compositionally biased region" description="Polar residues" evidence="1">
    <location>
        <begin position="1035"/>
        <end position="1047"/>
    </location>
</feature>
<keyword evidence="3" id="KW-1185">Reference proteome</keyword>
<feature type="compositionally biased region" description="Polar residues" evidence="1">
    <location>
        <begin position="209"/>
        <end position="228"/>
    </location>
</feature>
<feature type="compositionally biased region" description="Low complexity" evidence="1">
    <location>
        <begin position="46"/>
        <end position="56"/>
    </location>
</feature>
<feature type="region of interest" description="Disordered" evidence="1">
    <location>
        <begin position="1610"/>
        <end position="1640"/>
    </location>
</feature>
<dbReference type="EMBL" id="LGTL01000016">
    <property type="protein sequence ID" value="KPA77527.1"/>
    <property type="molecule type" value="Genomic_DNA"/>
</dbReference>
<feature type="compositionally biased region" description="Basic residues" evidence="1">
    <location>
        <begin position="973"/>
        <end position="984"/>
    </location>
</feature>
<feature type="compositionally biased region" description="Polar residues" evidence="1">
    <location>
        <begin position="1006"/>
        <end position="1020"/>
    </location>
</feature>
<proteinExistence type="predicted"/>
<dbReference type="OrthoDB" id="267411at2759"/>
<feature type="compositionally biased region" description="Polar residues" evidence="1">
    <location>
        <begin position="456"/>
        <end position="472"/>
    </location>
</feature>
<feature type="compositionally biased region" description="Low complexity" evidence="1">
    <location>
        <begin position="683"/>
        <end position="700"/>
    </location>
</feature>
<evidence type="ECO:0000256" key="1">
    <source>
        <dbReference type="SAM" id="MobiDB-lite"/>
    </source>
</evidence>
<feature type="compositionally biased region" description="Gly residues" evidence="1">
    <location>
        <begin position="193"/>
        <end position="202"/>
    </location>
</feature>
<name>A0A0M9FWQ8_LEPPY</name>
<feature type="region of interest" description="Disordered" evidence="1">
    <location>
        <begin position="1758"/>
        <end position="1788"/>
    </location>
</feature>
<feature type="region of interest" description="Disordered" evidence="1">
    <location>
        <begin position="449"/>
        <end position="475"/>
    </location>
</feature>
<feature type="region of interest" description="Disordered" evidence="1">
    <location>
        <begin position="518"/>
        <end position="626"/>
    </location>
</feature>
<feature type="compositionally biased region" description="Gly residues" evidence="1">
    <location>
        <begin position="57"/>
        <end position="66"/>
    </location>
</feature>
<feature type="region of interest" description="Disordered" evidence="1">
    <location>
        <begin position="151"/>
        <end position="259"/>
    </location>
</feature>
<feature type="compositionally biased region" description="Low complexity" evidence="1">
    <location>
        <begin position="89"/>
        <end position="100"/>
    </location>
</feature>
<feature type="compositionally biased region" description="Polar residues" evidence="1">
    <location>
        <begin position="1066"/>
        <end position="1076"/>
    </location>
</feature>
<feature type="region of interest" description="Disordered" evidence="1">
    <location>
        <begin position="83"/>
        <end position="102"/>
    </location>
</feature>
<organism evidence="2 3">
    <name type="scientific">Leptomonas pyrrhocoris</name>
    <name type="common">Firebug parasite</name>
    <dbReference type="NCBI Taxonomy" id="157538"/>
    <lineage>
        <taxon>Eukaryota</taxon>
        <taxon>Discoba</taxon>
        <taxon>Euglenozoa</taxon>
        <taxon>Kinetoplastea</taxon>
        <taxon>Metakinetoplastina</taxon>
        <taxon>Trypanosomatida</taxon>
        <taxon>Trypanosomatidae</taxon>
        <taxon>Leishmaniinae</taxon>
        <taxon>Leptomonas</taxon>
    </lineage>
</organism>
<feature type="region of interest" description="Disordered" evidence="1">
    <location>
        <begin position="322"/>
        <end position="344"/>
    </location>
</feature>
<feature type="compositionally biased region" description="Polar residues" evidence="1">
    <location>
        <begin position="523"/>
        <end position="533"/>
    </location>
</feature>
<evidence type="ECO:0000313" key="3">
    <source>
        <dbReference type="Proteomes" id="UP000037923"/>
    </source>
</evidence>
<evidence type="ECO:0000313" key="2">
    <source>
        <dbReference type="EMBL" id="KPA77527.1"/>
    </source>
</evidence>
<accession>A0A0M9FWQ8</accession>
<gene>
    <name evidence="2" type="ORF">ABB37_06907</name>
</gene>
<feature type="region of interest" description="Disordered" evidence="1">
    <location>
        <begin position="1926"/>
        <end position="1954"/>
    </location>
</feature>
<feature type="compositionally biased region" description="Basic and acidic residues" evidence="1">
    <location>
        <begin position="1763"/>
        <end position="1773"/>
    </location>
</feature>
<dbReference type="OMA" id="TINMVNC"/>
<feature type="region of interest" description="Disordered" evidence="1">
    <location>
        <begin position="1"/>
        <end position="75"/>
    </location>
</feature>
<feature type="region of interest" description="Disordered" evidence="1">
    <location>
        <begin position="673"/>
        <end position="725"/>
    </location>
</feature>
<feature type="compositionally biased region" description="Low complexity" evidence="1">
    <location>
        <begin position="237"/>
        <end position="259"/>
    </location>
</feature>
<feature type="region of interest" description="Disordered" evidence="1">
    <location>
        <begin position="1264"/>
        <end position="1289"/>
    </location>
</feature>
<dbReference type="RefSeq" id="XP_015655966.1">
    <property type="nucleotide sequence ID" value="XM_015805353.1"/>
</dbReference>
<sequence length="2036" mass="209172">MFTSTYPSNSSSRDRHRRGHSGGGSADTNKSSGRGGGGMLLPDNLAATPATPTSATGAGGGGGGGSRLQKKSPHMHVTMAASVKGNRGGSPHAAGSTTATAGGGGVATTLEAAATASINSASGVAPQRGMRRPMSAYSLVNDSLTASFAGLSSSAHGQGHRTGSPLAGPSGGAANTGTALESRRASHVKSSNSGGGGGAGGPPTGPTTQVQNTSTGSTRRQTPSNSPGSVAILATRSSKSSHSASSRTAPLQQQQQQSQNTTGAATCVGIATNVLMHLLRGALNGCTTINMVNCTFLVFPLILASSWSASLSLANTTGNDVNHSNNNSGGGGGGSTYGASALDQQRQPSRSATALLVVAMKQPDTDAGAIANFAQCFVNILCREEQRCRYVSAELDRMEALTNHWVVGGGTAVAKAAADMRPQQQQLLDLPLRQTSSFSMNRAASCDGGGLHGMRGSTSPQLQHSRADSSSGVLPSPLAAAVASPLELEKEEGSDATRTYGDYDYLFAPARLAVRGSKAANVRGNSNSSVMHRTSSHGGHAGAHGAAPPMRTTAAAAAPATAWVDAEDDAEGEEAAVRRGAAGSDSGGNGGGVTASPTRAPSPLTGREGGGGQRRRGGGPPAPSILSPTSLYQQLATYVGLAAEVQQVAQCIDLWNRTSRGVEGGRRLTRLSGRGCVGRPTSAAAAATTGGQARNGNAAAPRDSFHRSVNGGASSQQQQQQQQSLVTAAPGEVLDALPDAILVNQLLLLPMSHLTGQERLELAQTTRSAYSRIHPCSVITVAAGQFTADLQRSYTDMMGRRYAKLIPLATVYTLLMALPSPRRAGSLYRSIELTLLEAVQRRHARSVAAAAAASATATAPTTATPTVNIGSTNFSAAHTSSAGSFPAHSGAAGRSSWDAVAEEEPPPLLSSSSAVAAAAATTVAGLDFLAMEIIDFLRVHGAISVASEMWVSFTHGEVTPVEYVEAAVVRRRRHRLRAERRRQRATATVASSSFAHHGRHKDRQQLSDTQVPGPEQQQGRSGAVSGVSAVHEDSSSWASSEATTMAIDSSHSNSNGNNTSKAAATDTRSGTGTASSAEDPFDAVKDMDTVPAALVLHMLERVVDAQHSQQQQQQMQGLPSSSYVPIPASVMSLNGSNGVGGSRCNGADAETASTTTTTTTTTTGMPKSPSTGNTIPAAAAATTLMGGGTARTPRSSETDVSVMRAAYKVNRPLDALAAGHARAAASSVQQQQLVTAHPASATASAASSPPLLFIVPAQSGRGATSSAAGGVAPNTSSGNSAPPPPQQISSPAAQLSVYCAWGSACPLCEQLASHPQCWTTAANRDYTVGYYVMSAAHHLRSAPVLHLNFPSLDASVRTCACHARRMRDHVDMSSLMQNSYNISGGGSLAGQRAGSSSSGSGGGGGLLHSLQPWFIRPHMFVTPVTAAYGVSPFEIFERLSYHTSHGGSHNDGGPLRQQQQRWTALGGPSAAGVPLVVPVNNTSSLVEPERRDILLLTRTQAHQQEASEAASRRGATVGVAEEQGHTLLQCADIPAGAVDFLRRNAKVIRRRLAYARAQQTALARFEQACERRAAAHAKGFAAPPPEQTLARTGPSSSLLSASAVGAAAAAGSSGRLGRHVSTATSPSAEDARSEATTTTTATTVVGKSAAVSVTSPSTVDATTDGAAALPSAPRPVLAASTQPMPLRSAAVEVDNEPHASSPLLGPAAAALSKLSSSADARPRSLRYGRRQLPLHTATSPLTNVNLLLYNATPTAAAAELAVEEERPQREERPPSQQPQQQQLNSGSATNGFPFAGVGDLLDGGRSLPVEVLLQYILHHLIALSWGRRGVEVDTLVRLLERNLRRLPPLLANLQYVRQLRNAGFTSESAAVAVAALHVPAAAAATTAAATTNTASPDVTAAAAPASSSPSAVFTTVHTRLAAASFSVGGGSRPSPSALTDTAEEAASDTSPYSGCSRAATAMPVSESEVQLLQAYEVLEKLSLMELLAPYATWPVRTVPTRLLLHTVVNEFSDVLYVDGAERDEEADHWDLPVAAQ</sequence>
<feature type="compositionally biased region" description="Low complexity" evidence="1">
    <location>
        <begin position="543"/>
        <end position="564"/>
    </location>
</feature>